<comment type="function">
    <text evidence="1">Required for efficient assembly and nuclear export of the 60S ribosomal subunit.</text>
</comment>
<keyword evidence="5" id="KW-0813">Transport</keyword>
<protein>
    <recommendedName>
        <fullName evidence="13">60S ribosomal subunit assembly/export protein LOC1</fullName>
    </recommendedName>
</protein>
<dbReference type="EMBL" id="AZGZ01000027">
    <property type="protein sequence ID" value="KZZ88228.1"/>
    <property type="molecule type" value="Genomic_DNA"/>
</dbReference>
<dbReference type="AlphaFoldDB" id="A0A167VZN4"/>
<evidence type="ECO:0000256" key="2">
    <source>
        <dbReference type="ARBA" id="ARBA00004604"/>
    </source>
</evidence>
<feature type="compositionally biased region" description="Basic and acidic residues" evidence="10">
    <location>
        <begin position="170"/>
        <end position="186"/>
    </location>
</feature>
<dbReference type="OrthoDB" id="1743802at2759"/>
<dbReference type="GO" id="GO:0051028">
    <property type="term" value="P:mRNA transport"/>
    <property type="evidence" value="ECO:0007669"/>
    <property type="project" value="UniProtKB-KW"/>
</dbReference>
<feature type="compositionally biased region" description="Basic residues" evidence="10">
    <location>
        <begin position="187"/>
        <end position="196"/>
    </location>
</feature>
<reference evidence="11 12" key="1">
    <citation type="journal article" date="2016" name="Genome Biol. Evol.">
        <title>Divergent and convergent evolution of fungal pathogenicity.</title>
        <authorList>
            <person name="Shang Y."/>
            <person name="Xiao G."/>
            <person name="Zheng P."/>
            <person name="Cen K."/>
            <person name="Zhan S."/>
            <person name="Wang C."/>
        </authorList>
    </citation>
    <scope>NUCLEOTIDE SEQUENCE [LARGE SCALE GENOMIC DNA]</scope>
    <source>
        <strain evidence="11 12">ARSEF 7405</strain>
    </source>
</reference>
<evidence type="ECO:0000256" key="9">
    <source>
        <dbReference type="ARBA" id="ARBA00023242"/>
    </source>
</evidence>
<keyword evidence="8" id="KW-0175">Coiled coil</keyword>
<feature type="region of interest" description="Disordered" evidence="10">
    <location>
        <begin position="126"/>
        <end position="196"/>
    </location>
</feature>
<keyword evidence="6" id="KW-0690">Ribosome biogenesis</keyword>
<keyword evidence="12" id="KW-1185">Reference proteome</keyword>
<evidence type="ECO:0000256" key="8">
    <source>
        <dbReference type="ARBA" id="ARBA00023054"/>
    </source>
</evidence>
<dbReference type="InterPro" id="IPR037650">
    <property type="entry name" value="Loc1"/>
</dbReference>
<comment type="subcellular location">
    <subcellularLocation>
        <location evidence="2">Nucleus</location>
        <location evidence="2">Nucleolus</location>
    </subcellularLocation>
</comment>
<feature type="region of interest" description="Disordered" evidence="10">
    <location>
        <begin position="1"/>
        <end position="92"/>
    </location>
</feature>
<sequence>MAPNRGTTKASNKSGPKKDVKSSTSASKVSKVSKDKKGKRPPPKEMKNKSRSAPDMLKKKKKREYTEKELNLPSLNQITPVGVTKPRGKKKGKVFVDDQESMMTILAMVNAEKEGQIESKMMKARQMEEIRQARRKEAEARAQEKNAKLEAVKQSLRRHKKKDGSSTSTEKSDSSSKRDSQKDTLSKKSRKSVSFA</sequence>
<name>A0A167VZN4_9EURO</name>
<evidence type="ECO:0000256" key="3">
    <source>
        <dbReference type="ARBA" id="ARBA00008132"/>
    </source>
</evidence>
<evidence type="ECO:0000313" key="12">
    <source>
        <dbReference type="Proteomes" id="UP000242877"/>
    </source>
</evidence>
<evidence type="ECO:0000313" key="11">
    <source>
        <dbReference type="EMBL" id="KZZ88228.1"/>
    </source>
</evidence>
<dbReference type="VEuPathDB" id="FungiDB:AAP_05049"/>
<dbReference type="GO" id="GO:0008298">
    <property type="term" value="P:intracellular mRNA localization"/>
    <property type="evidence" value="ECO:0007669"/>
    <property type="project" value="TreeGrafter"/>
</dbReference>
<evidence type="ECO:0000256" key="7">
    <source>
        <dbReference type="ARBA" id="ARBA00022816"/>
    </source>
</evidence>
<gene>
    <name evidence="11" type="ORF">AAP_05049</name>
</gene>
<feature type="compositionally biased region" description="Polar residues" evidence="10">
    <location>
        <begin position="1"/>
        <end position="14"/>
    </location>
</feature>
<comment type="similarity">
    <text evidence="3">Belongs to the LOC1 family.</text>
</comment>
<dbReference type="PANTHER" id="PTHR28028">
    <property type="entry name" value="60S RIBOSOMAL SUBUNIT ASSEMBLY/EXPORT PROTEIN LOC1"/>
    <property type="match status" value="1"/>
</dbReference>
<evidence type="ECO:0008006" key="13">
    <source>
        <dbReference type="Google" id="ProtNLM"/>
    </source>
</evidence>
<accession>A0A167VZN4</accession>
<evidence type="ECO:0000256" key="10">
    <source>
        <dbReference type="SAM" id="MobiDB-lite"/>
    </source>
</evidence>
<dbReference type="Proteomes" id="UP000242877">
    <property type="component" value="Unassembled WGS sequence"/>
</dbReference>
<feature type="compositionally biased region" description="Basic and acidic residues" evidence="10">
    <location>
        <begin position="126"/>
        <end position="151"/>
    </location>
</feature>
<evidence type="ECO:0000256" key="6">
    <source>
        <dbReference type="ARBA" id="ARBA00022517"/>
    </source>
</evidence>
<keyword evidence="7" id="KW-0509">mRNA transport</keyword>
<evidence type="ECO:0000256" key="1">
    <source>
        <dbReference type="ARBA" id="ARBA00001977"/>
    </source>
</evidence>
<comment type="subunit">
    <text evidence="4">Component of the 66S pre-ribosomal particle.</text>
</comment>
<dbReference type="GO" id="GO:0042273">
    <property type="term" value="P:ribosomal large subunit biogenesis"/>
    <property type="evidence" value="ECO:0007669"/>
    <property type="project" value="InterPro"/>
</dbReference>
<dbReference type="PANTHER" id="PTHR28028:SF1">
    <property type="entry name" value="60S RIBOSOMAL SUBUNIT ASSEMBLY_EXPORT PROTEIN LOC1"/>
    <property type="match status" value="1"/>
</dbReference>
<dbReference type="GO" id="GO:0003729">
    <property type="term" value="F:mRNA binding"/>
    <property type="evidence" value="ECO:0007669"/>
    <property type="project" value="InterPro"/>
</dbReference>
<proteinExistence type="inferred from homology"/>
<dbReference type="GO" id="GO:0005730">
    <property type="term" value="C:nucleolus"/>
    <property type="evidence" value="ECO:0007669"/>
    <property type="project" value="UniProtKB-SubCell"/>
</dbReference>
<dbReference type="GO" id="GO:0030687">
    <property type="term" value="C:preribosome, large subunit precursor"/>
    <property type="evidence" value="ECO:0007669"/>
    <property type="project" value="TreeGrafter"/>
</dbReference>
<evidence type="ECO:0000256" key="4">
    <source>
        <dbReference type="ARBA" id="ARBA00011339"/>
    </source>
</evidence>
<evidence type="ECO:0000256" key="5">
    <source>
        <dbReference type="ARBA" id="ARBA00022448"/>
    </source>
</evidence>
<comment type="caution">
    <text evidence="11">The sequence shown here is derived from an EMBL/GenBank/DDBJ whole genome shotgun (WGS) entry which is preliminary data.</text>
</comment>
<organism evidence="11 12">
    <name type="scientific">Ascosphaera apis ARSEF 7405</name>
    <dbReference type="NCBI Taxonomy" id="392613"/>
    <lineage>
        <taxon>Eukaryota</taxon>
        <taxon>Fungi</taxon>
        <taxon>Dikarya</taxon>
        <taxon>Ascomycota</taxon>
        <taxon>Pezizomycotina</taxon>
        <taxon>Eurotiomycetes</taxon>
        <taxon>Eurotiomycetidae</taxon>
        <taxon>Onygenales</taxon>
        <taxon>Ascosphaeraceae</taxon>
        <taxon>Ascosphaera</taxon>
    </lineage>
</organism>
<keyword evidence="9" id="KW-0539">Nucleus</keyword>